<dbReference type="RefSeq" id="WP_067881612.1">
    <property type="nucleotide sequence ID" value="NZ_JAAXOP010000030.1"/>
</dbReference>
<sequence length="277" mass="30169">MAHDAISDLKQDEPHSARIYDYFLGGQDNYEADRAAAAQIERAIPNVRMVARDNRAFMARAIAYLGRQGIRQFLDIGTGIPTEPNLHQVAQTSHADARVVYVDNDPIVLAHARALLKGTPEGRTCYVHGDVTEPDAILAAPPLREALDFDQPIAVSLIALCHFVPGERIYEIVDTLMAPLASGSYLVMTHLTTDFDPDTVEGTVSAYRASGIEMEARNRAGVARFFDGMTVIEPGIVAIEDWTSDDNEPEQTDAVIPLGRSAQRPPAAGYAVIGRKS</sequence>
<dbReference type="PIRSF" id="PIRSF017393">
    <property type="entry name" value="MTase_SAV2177"/>
    <property type="match status" value="1"/>
</dbReference>
<keyword evidence="2" id="KW-1185">Reference proteome</keyword>
<dbReference type="Proteomes" id="UP000565711">
    <property type="component" value="Unassembled WGS sequence"/>
</dbReference>
<evidence type="ECO:0000313" key="1">
    <source>
        <dbReference type="EMBL" id="NKY54457.1"/>
    </source>
</evidence>
<dbReference type="InterPro" id="IPR006764">
    <property type="entry name" value="SAM_dep_MeTrfase_SAV2177_type"/>
</dbReference>
<dbReference type="GO" id="GO:0008168">
    <property type="term" value="F:methyltransferase activity"/>
    <property type="evidence" value="ECO:0007669"/>
    <property type="project" value="UniProtKB-KW"/>
</dbReference>
<reference evidence="1 2" key="1">
    <citation type="submission" date="2020-04" db="EMBL/GenBank/DDBJ databases">
        <title>MicrobeNet Type strains.</title>
        <authorList>
            <person name="Nicholson A.C."/>
        </authorList>
    </citation>
    <scope>NUCLEOTIDE SEQUENCE [LARGE SCALE GENOMIC DNA]</scope>
    <source>
        <strain evidence="1 2">JCM 12354</strain>
    </source>
</reference>
<keyword evidence="1" id="KW-0489">Methyltransferase</keyword>
<dbReference type="EMBL" id="JAAXOP010000030">
    <property type="protein sequence ID" value="NKY54457.1"/>
    <property type="molecule type" value="Genomic_DNA"/>
</dbReference>
<proteinExistence type="predicted"/>
<accession>A0A846Y6J0</accession>
<dbReference type="SUPFAM" id="SSF53335">
    <property type="entry name" value="S-adenosyl-L-methionine-dependent methyltransferases"/>
    <property type="match status" value="1"/>
</dbReference>
<organism evidence="1 2">
    <name type="scientific">Nocardia vermiculata</name>
    <dbReference type="NCBI Taxonomy" id="257274"/>
    <lineage>
        <taxon>Bacteria</taxon>
        <taxon>Bacillati</taxon>
        <taxon>Actinomycetota</taxon>
        <taxon>Actinomycetes</taxon>
        <taxon>Mycobacteriales</taxon>
        <taxon>Nocardiaceae</taxon>
        <taxon>Nocardia</taxon>
    </lineage>
</organism>
<dbReference type="InterPro" id="IPR029063">
    <property type="entry name" value="SAM-dependent_MTases_sf"/>
</dbReference>
<keyword evidence="1" id="KW-0808">Transferase</keyword>
<dbReference type="AlphaFoldDB" id="A0A846Y6J0"/>
<comment type="caution">
    <text evidence="1">The sequence shown here is derived from an EMBL/GenBank/DDBJ whole genome shotgun (WGS) entry which is preliminary data.</text>
</comment>
<protein>
    <submittedName>
        <fullName evidence="1">SAM-dependent methyltransferase</fullName>
    </submittedName>
</protein>
<dbReference type="Gene3D" id="3.40.50.150">
    <property type="entry name" value="Vaccinia Virus protein VP39"/>
    <property type="match status" value="1"/>
</dbReference>
<name>A0A846Y6J0_9NOCA</name>
<dbReference type="GO" id="GO:0032259">
    <property type="term" value="P:methylation"/>
    <property type="evidence" value="ECO:0007669"/>
    <property type="project" value="UniProtKB-KW"/>
</dbReference>
<gene>
    <name evidence="1" type="ORF">HGA08_30195</name>
</gene>
<evidence type="ECO:0000313" key="2">
    <source>
        <dbReference type="Proteomes" id="UP000565711"/>
    </source>
</evidence>
<dbReference type="Pfam" id="PF04672">
    <property type="entry name" value="Methyltransf_19"/>
    <property type="match status" value="1"/>
</dbReference>